<dbReference type="Proteomes" id="UP001164539">
    <property type="component" value="Chromosome 2"/>
</dbReference>
<accession>A0ACC1YLF4</accession>
<evidence type="ECO:0000313" key="1">
    <source>
        <dbReference type="EMBL" id="KAJ4724353.1"/>
    </source>
</evidence>
<protein>
    <submittedName>
        <fullName evidence="1">Bifunctional endo-1,4-beta-xylanase</fullName>
    </submittedName>
</protein>
<name>A0ACC1YLF4_MELAZ</name>
<organism evidence="1 2">
    <name type="scientific">Melia azedarach</name>
    <name type="common">Chinaberry tree</name>
    <dbReference type="NCBI Taxonomy" id="155640"/>
    <lineage>
        <taxon>Eukaryota</taxon>
        <taxon>Viridiplantae</taxon>
        <taxon>Streptophyta</taxon>
        <taxon>Embryophyta</taxon>
        <taxon>Tracheophyta</taxon>
        <taxon>Spermatophyta</taxon>
        <taxon>Magnoliopsida</taxon>
        <taxon>eudicotyledons</taxon>
        <taxon>Gunneridae</taxon>
        <taxon>Pentapetalae</taxon>
        <taxon>rosids</taxon>
        <taxon>malvids</taxon>
        <taxon>Sapindales</taxon>
        <taxon>Meliaceae</taxon>
        <taxon>Melia</taxon>
    </lineage>
</organism>
<proteinExistence type="predicted"/>
<dbReference type="EMBL" id="CM051395">
    <property type="protein sequence ID" value="KAJ4724353.1"/>
    <property type="molecule type" value="Genomic_DNA"/>
</dbReference>
<sequence>MAANCSGCCRRNRREVASQKPAAARSAPTWERRFCWEVGRVPWARVKNTKKYMLDSDPVVRWNASAAKKSFNKAKHRYWLKINGLPLKINDLPSPDRYIKKIDWDNPNNDTVDSELLQDLKKAPAVKKEAEKVGKCFEVALDQIKPTGWDCDDFEVFDWRNGCLTGMVVGE</sequence>
<evidence type="ECO:0000313" key="2">
    <source>
        <dbReference type="Proteomes" id="UP001164539"/>
    </source>
</evidence>
<gene>
    <name evidence="1" type="ORF">OWV82_003354</name>
</gene>
<reference evidence="1 2" key="1">
    <citation type="journal article" date="2023" name="Science">
        <title>Complex scaffold remodeling in plant triterpene biosynthesis.</title>
        <authorList>
            <person name="De La Pena R."/>
            <person name="Hodgson H."/>
            <person name="Liu J.C."/>
            <person name="Stephenson M.J."/>
            <person name="Martin A.C."/>
            <person name="Owen C."/>
            <person name="Harkess A."/>
            <person name="Leebens-Mack J."/>
            <person name="Jimenez L.E."/>
            <person name="Osbourn A."/>
            <person name="Sattely E.S."/>
        </authorList>
    </citation>
    <scope>NUCLEOTIDE SEQUENCE [LARGE SCALE GENOMIC DNA]</scope>
    <source>
        <strain evidence="2">cv. JPN11</strain>
        <tissue evidence="1">Leaf</tissue>
    </source>
</reference>
<keyword evidence="2" id="KW-1185">Reference proteome</keyword>
<comment type="caution">
    <text evidence="1">The sequence shown here is derived from an EMBL/GenBank/DDBJ whole genome shotgun (WGS) entry which is preliminary data.</text>
</comment>